<name>A0A6A6WTT3_9PLEO</name>
<reference evidence="1" key="1">
    <citation type="journal article" date="2020" name="Stud. Mycol.">
        <title>101 Dothideomycetes genomes: a test case for predicting lifestyles and emergence of pathogens.</title>
        <authorList>
            <person name="Haridas S."/>
            <person name="Albert R."/>
            <person name="Binder M."/>
            <person name="Bloem J."/>
            <person name="Labutti K."/>
            <person name="Salamov A."/>
            <person name="Andreopoulos B."/>
            <person name="Baker S."/>
            <person name="Barry K."/>
            <person name="Bills G."/>
            <person name="Bluhm B."/>
            <person name="Cannon C."/>
            <person name="Castanera R."/>
            <person name="Culley D."/>
            <person name="Daum C."/>
            <person name="Ezra D."/>
            <person name="Gonzalez J."/>
            <person name="Henrissat B."/>
            <person name="Kuo A."/>
            <person name="Liang C."/>
            <person name="Lipzen A."/>
            <person name="Lutzoni F."/>
            <person name="Magnuson J."/>
            <person name="Mondo S."/>
            <person name="Nolan M."/>
            <person name="Ohm R."/>
            <person name="Pangilinan J."/>
            <person name="Park H.-J."/>
            <person name="Ramirez L."/>
            <person name="Alfaro M."/>
            <person name="Sun H."/>
            <person name="Tritt A."/>
            <person name="Yoshinaga Y."/>
            <person name="Zwiers L.-H."/>
            <person name="Turgeon B."/>
            <person name="Goodwin S."/>
            <person name="Spatafora J."/>
            <person name="Crous P."/>
            <person name="Grigoriev I."/>
        </authorList>
    </citation>
    <scope>NUCLEOTIDE SEQUENCE</scope>
    <source>
        <strain evidence="1">CBS 109.77</strain>
    </source>
</reference>
<protein>
    <submittedName>
        <fullName evidence="1">Uncharacterized protein</fullName>
    </submittedName>
</protein>
<organism evidence="1 2">
    <name type="scientific">Melanomma pulvis-pyrius CBS 109.77</name>
    <dbReference type="NCBI Taxonomy" id="1314802"/>
    <lineage>
        <taxon>Eukaryota</taxon>
        <taxon>Fungi</taxon>
        <taxon>Dikarya</taxon>
        <taxon>Ascomycota</taxon>
        <taxon>Pezizomycotina</taxon>
        <taxon>Dothideomycetes</taxon>
        <taxon>Pleosporomycetidae</taxon>
        <taxon>Pleosporales</taxon>
        <taxon>Melanommataceae</taxon>
        <taxon>Melanomma</taxon>
    </lineage>
</organism>
<dbReference type="Proteomes" id="UP000799757">
    <property type="component" value="Unassembled WGS sequence"/>
</dbReference>
<dbReference type="EMBL" id="MU002307">
    <property type="protein sequence ID" value="KAF2787536.1"/>
    <property type="molecule type" value="Genomic_DNA"/>
</dbReference>
<keyword evidence="2" id="KW-1185">Reference proteome</keyword>
<dbReference type="OrthoDB" id="4596934at2759"/>
<gene>
    <name evidence="1" type="ORF">K505DRAFT_257503</name>
</gene>
<proteinExistence type="predicted"/>
<evidence type="ECO:0000313" key="2">
    <source>
        <dbReference type="Proteomes" id="UP000799757"/>
    </source>
</evidence>
<dbReference type="AlphaFoldDB" id="A0A6A6WTT3"/>
<accession>A0A6A6WTT3</accession>
<evidence type="ECO:0000313" key="1">
    <source>
        <dbReference type="EMBL" id="KAF2787536.1"/>
    </source>
</evidence>
<sequence length="75" mass="8899">MAVAAKCRHIFGLIKSDTTLILWNCNLCHSGLHWFIYQCFRCKNKICRNCMHKLSRYVISTVQPLFFSKHFAQYI</sequence>